<protein>
    <recommendedName>
        <fullName evidence="4">DoxX-like protein</fullName>
    </recommendedName>
</protein>
<organism evidence="2 3">
    <name type="scientific">Sulfitobacter mediterraneus</name>
    <dbReference type="NCBI Taxonomy" id="83219"/>
    <lineage>
        <taxon>Bacteria</taxon>
        <taxon>Pseudomonadati</taxon>
        <taxon>Pseudomonadota</taxon>
        <taxon>Alphaproteobacteria</taxon>
        <taxon>Rhodobacterales</taxon>
        <taxon>Roseobacteraceae</taxon>
        <taxon>Sulfitobacter</taxon>
    </lineage>
</organism>
<keyword evidence="1" id="KW-1133">Transmembrane helix</keyword>
<keyword evidence="1" id="KW-0812">Transmembrane</keyword>
<dbReference type="AlphaFoldDB" id="A0A2T6CGE4"/>
<gene>
    <name evidence="2" type="ORF">C8N31_10335</name>
</gene>
<evidence type="ECO:0000313" key="2">
    <source>
        <dbReference type="EMBL" id="PTX74559.1"/>
    </source>
</evidence>
<dbReference type="Proteomes" id="UP000244092">
    <property type="component" value="Unassembled WGS sequence"/>
</dbReference>
<dbReference type="EMBL" id="QBKU01000003">
    <property type="protein sequence ID" value="PTX74559.1"/>
    <property type="molecule type" value="Genomic_DNA"/>
</dbReference>
<evidence type="ECO:0000256" key="1">
    <source>
        <dbReference type="SAM" id="Phobius"/>
    </source>
</evidence>
<feature type="transmembrane region" description="Helical" evidence="1">
    <location>
        <begin position="71"/>
        <end position="92"/>
    </location>
</feature>
<dbReference type="InterPro" id="IPR046289">
    <property type="entry name" value="DUF6326"/>
</dbReference>
<reference evidence="2 3" key="1">
    <citation type="submission" date="2018-04" db="EMBL/GenBank/DDBJ databases">
        <title>Genomic Encyclopedia of Archaeal and Bacterial Type Strains, Phase II (KMG-II): from individual species to whole genera.</title>
        <authorList>
            <person name="Goeker M."/>
        </authorList>
    </citation>
    <scope>NUCLEOTIDE SEQUENCE [LARGE SCALE GENOMIC DNA]</scope>
    <source>
        <strain evidence="2 3">DSM 12244</strain>
    </source>
</reference>
<feature type="transmembrane region" description="Helical" evidence="1">
    <location>
        <begin position="23"/>
        <end position="42"/>
    </location>
</feature>
<name>A0A2T6CGE4_9RHOB</name>
<evidence type="ECO:0008006" key="4">
    <source>
        <dbReference type="Google" id="ProtNLM"/>
    </source>
</evidence>
<comment type="caution">
    <text evidence="2">The sequence shown here is derived from an EMBL/GenBank/DDBJ whole genome shotgun (WGS) entry which is preliminary data.</text>
</comment>
<evidence type="ECO:0000313" key="3">
    <source>
        <dbReference type="Proteomes" id="UP000244092"/>
    </source>
</evidence>
<sequence length="151" mass="16998">MREDHSPGAAPSLKSERKNMRKIDPHTLLSALWLFILLNIIFRDIHQFALKAHLEMLLTGRYNGMLITEELMLLGGFLVQVPIAMVLFSLVLTRRIVRPVTIVAAVITTGTLASTPPSDMDDTFHLIIELAAMTAIVWTAWRWPDADRVPV</sequence>
<dbReference type="Pfam" id="PF19851">
    <property type="entry name" value="DUF6326"/>
    <property type="match status" value="1"/>
</dbReference>
<keyword evidence="1" id="KW-0472">Membrane</keyword>
<proteinExistence type="predicted"/>
<accession>A0A2T6CGE4</accession>